<dbReference type="AlphaFoldDB" id="A0A3G8YK83"/>
<organism evidence="7 8">
    <name type="scientific">Deinococcus psychrotolerans</name>
    <dbReference type="NCBI Taxonomy" id="2489213"/>
    <lineage>
        <taxon>Bacteria</taxon>
        <taxon>Thermotogati</taxon>
        <taxon>Deinococcota</taxon>
        <taxon>Deinococci</taxon>
        <taxon>Deinococcales</taxon>
        <taxon>Deinococcaceae</taxon>
        <taxon>Deinococcus</taxon>
    </lineage>
</organism>
<evidence type="ECO:0000256" key="3">
    <source>
        <dbReference type="ARBA" id="ARBA00022679"/>
    </source>
</evidence>
<feature type="domain" description="MmeI-like target recognition" evidence="5">
    <location>
        <begin position="424"/>
        <end position="581"/>
    </location>
</feature>
<dbReference type="PRINTS" id="PR00507">
    <property type="entry name" value="N12N6MTFRASE"/>
</dbReference>
<accession>A0A3G8YK83</accession>
<evidence type="ECO:0000256" key="4">
    <source>
        <dbReference type="ARBA" id="ARBA00047942"/>
    </source>
</evidence>
<dbReference type="Pfam" id="PF20473">
    <property type="entry name" value="MmeI_Mtase"/>
    <property type="match status" value="1"/>
</dbReference>
<gene>
    <name evidence="7" type="ORF">EHF33_20420</name>
</gene>
<dbReference type="InterPro" id="IPR029063">
    <property type="entry name" value="SAM-dependent_MTases_sf"/>
</dbReference>
<keyword evidence="8" id="KW-1185">Reference proteome</keyword>
<proteinExistence type="predicted"/>
<dbReference type="OrthoDB" id="9815272at2"/>
<dbReference type="EC" id="2.1.1.72" evidence="1"/>
<dbReference type="REBASE" id="284272">
    <property type="entry name" value="Dsp1483ORF20420P"/>
</dbReference>
<keyword evidence="2 7" id="KW-0489">Methyltransferase</keyword>
<evidence type="ECO:0000313" key="7">
    <source>
        <dbReference type="EMBL" id="AZI45353.1"/>
    </source>
</evidence>
<geneLocation type="plasmid" evidence="7 8">
    <name>unnamed4</name>
</geneLocation>
<dbReference type="Pfam" id="PF20466">
    <property type="entry name" value="MmeI_TRD"/>
    <property type="match status" value="1"/>
</dbReference>
<evidence type="ECO:0000256" key="1">
    <source>
        <dbReference type="ARBA" id="ARBA00011900"/>
    </source>
</evidence>
<dbReference type="EMBL" id="CP034188">
    <property type="protein sequence ID" value="AZI45353.1"/>
    <property type="molecule type" value="Genomic_DNA"/>
</dbReference>
<name>A0A3G8YK83_9DEIO</name>
<dbReference type="InterPro" id="IPR046820">
    <property type="entry name" value="MmeI_TRD"/>
</dbReference>
<protein>
    <recommendedName>
        <fullName evidence="1">site-specific DNA-methyltransferase (adenine-specific)</fullName>
        <ecNumber evidence="1">2.1.1.72</ecNumber>
    </recommendedName>
</protein>
<dbReference type="GO" id="GO:0032259">
    <property type="term" value="P:methylation"/>
    <property type="evidence" value="ECO:0007669"/>
    <property type="project" value="UniProtKB-KW"/>
</dbReference>
<evidence type="ECO:0000259" key="5">
    <source>
        <dbReference type="Pfam" id="PF20466"/>
    </source>
</evidence>
<comment type="catalytic activity">
    <reaction evidence="4">
        <text>a 2'-deoxyadenosine in DNA + S-adenosyl-L-methionine = an N(6)-methyl-2'-deoxyadenosine in DNA + S-adenosyl-L-homocysteine + H(+)</text>
        <dbReference type="Rhea" id="RHEA:15197"/>
        <dbReference type="Rhea" id="RHEA-COMP:12418"/>
        <dbReference type="Rhea" id="RHEA-COMP:12419"/>
        <dbReference type="ChEBI" id="CHEBI:15378"/>
        <dbReference type="ChEBI" id="CHEBI:57856"/>
        <dbReference type="ChEBI" id="CHEBI:59789"/>
        <dbReference type="ChEBI" id="CHEBI:90615"/>
        <dbReference type="ChEBI" id="CHEBI:90616"/>
        <dbReference type="EC" id="2.1.1.72"/>
    </reaction>
</comment>
<reference evidence="7 8" key="1">
    <citation type="submission" date="2018-11" db="EMBL/GenBank/DDBJ databases">
        <title>Deinococcus shelandsis sp. nov., isolated from South Shetland Islands soil of Antarctica.</title>
        <authorList>
            <person name="Tian J."/>
        </authorList>
    </citation>
    <scope>NUCLEOTIDE SEQUENCE [LARGE SCALE GENOMIC DNA]</scope>
    <source>
        <strain evidence="7 8">S14-83T</strain>
        <plasmid evidence="7 8">unnamed4</plasmid>
    </source>
</reference>
<dbReference type="PANTHER" id="PTHR33841:SF1">
    <property type="entry name" value="DNA METHYLTRANSFERASE A"/>
    <property type="match status" value="1"/>
</dbReference>
<evidence type="ECO:0000256" key="2">
    <source>
        <dbReference type="ARBA" id="ARBA00022603"/>
    </source>
</evidence>
<dbReference type="InterPro" id="IPR046816">
    <property type="entry name" value="MmeI_Mtase"/>
</dbReference>
<evidence type="ECO:0000313" key="8">
    <source>
        <dbReference type="Proteomes" id="UP000276417"/>
    </source>
</evidence>
<sequence length="679" mass="75586">MQHGGEFWGSDVRHFNGGLFDDGFALPVTAPDADALVAAAKLDWAEVEPAIFGTLFEDSLDAKTRSQRGAHYTSVPDIERVVDPVLMLDLNREWEGVKAETAKLAAMRSGQRHAVTQLQAFQGRLGAVHVLDPACGSGNFLYVALKKLLDLEHEVRLTAFEYGAGDFDLPPLVHPRQTLGIEVEPFAHELASITLWIGYFQWKRAHGGDWPTPVLERLTNIQHHDALLNEDGSEFAWPAAEYIVGNPPFLGDKMMNQRLGSEYTATLRQTYGDRLPGQSDLVCYWPEKARAAIEAGTTRRAGFVATNSIRGGKNRTVLERIKTTGDIFMAWPDEPWLQDGAAVRVSLFGFDRGQEQEHLLNGQRVPSINADLSARADVNQAKPLAENANISFIGTQKGGAFDIPGELAKQWLNLPNPDGVRNADVLKPWVNGMDLIRRPSGKWVIDFAQMDQIEAAQYLLPFEYVEKHIKAGRLNLRRSNHVTYWWRHQESRPGMRQKLAGLPRFIGIPRVAKHLLPVWITAGTLPDSQVVVIAREDEFAFGVLNSSLHKVWGRAQGTYMGVGNDLRYTPSTCFETFPFPQPSDAQRAEIEKWAKYVVQVREHLLAQDPKATLTGLYNAVADLRQQPDATHAASALVNAHERLDQAVAAAYGWDWPLSEDEVLSRLLALNLERAAGQTP</sequence>
<keyword evidence="3 7" id="KW-0808">Transferase</keyword>
<dbReference type="SUPFAM" id="SSF53335">
    <property type="entry name" value="S-adenosyl-L-methionine-dependent methyltransferases"/>
    <property type="match status" value="1"/>
</dbReference>
<evidence type="ECO:0000259" key="6">
    <source>
        <dbReference type="Pfam" id="PF20473"/>
    </source>
</evidence>
<dbReference type="PANTHER" id="PTHR33841">
    <property type="entry name" value="DNA METHYLTRANSFERASE YEEA-RELATED"/>
    <property type="match status" value="1"/>
</dbReference>
<dbReference type="InterPro" id="IPR050953">
    <property type="entry name" value="N4_N6_ade-DNA_methylase"/>
</dbReference>
<dbReference type="Proteomes" id="UP000276417">
    <property type="component" value="Plasmid unnamed4"/>
</dbReference>
<keyword evidence="7" id="KW-0614">Plasmid</keyword>
<feature type="domain" description="MmeI-like DNA-methyltransferase" evidence="6">
    <location>
        <begin position="114"/>
        <end position="359"/>
    </location>
</feature>
<dbReference type="Gene3D" id="3.40.50.150">
    <property type="entry name" value="Vaccinia Virus protein VP39"/>
    <property type="match status" value="1"/>
</dbReference>
<dbReference type="KEGG" id="dph:EHF33_20420"/>
<dbReference type="GO" id="GO:0009007">
    <property type="term" value="F:site-specific DNA-methyltransferase (adenine-specific) activity"/>
    <property type="evidence" value="ECO:0007669"/>
    <property type="project" value="UniProtKB-EC"/>
</dbReference>